<dbReference type="InterPro" id="IPR010372">
    <property type="entry name" value="DNA_pol3_delta_N"/>
</dbReference>
<dbReference type="CDD" id="cd18138">
    <property type="entry name" value="HLD_clamp_pol_III_delta"/>
    <property type="match status" value="1"/>
</dbReference>
<comment type="similarity">
    <text evidence="7">Belongs to the DNA polymerase HolA subunit family.</text>
</comment>
<evidence type="ECO:0000256" key="9">
    <source>
        <dbReference type="NCBIfam" id="TIGR01128"/>
    </source>
</evidence>
<keyword evidence="13" id="KW-1185">Reference proteome</keyword>
<evidence type="ECO:0000256" key="1">
    <source>
        <dbReference type="ARBA" id="ARBA00012417"/>
    </source>
</evidence>
<sequence length="344" mass="39098">MRVYADRLEDHLSKQLEPVFLVFGSEPLLINESQQAITQQAKKQGFDEHFKYVINDSTNWQEIHDCCLSLSLFGSKKIIELDLPDSGVNASISKELLSLQQALSPDILLLLIGGKLTKAQENSKWFKSLHSIGCWVTCLTPDAGRLSQFVQFRCRKLGLSPDREATQMLAQWHEGNLTALVQSLEKLALNYPDGQLNLVRLEESLSRHNHFTAFHWTDALLAGKANRCQKILNQLQSEGTEPVVLLRTIQKELMLLSKMHDQLKKSNINQVFSQHKIWQSKKPLYSAALNRLTKQRLRNAISTLAYVELHSKTDFTFSAWPWLSQLSVQLCSTNDCLPFTPAKA</sequence>
<evidence type="ECO:0000313" key="12">
    <source>
        <dbReference type="EMBL" id="CAH0538994.1"/>
    </source>
</evidence>
<dbReference type="PANTHER" id="PTHR34388:SF1">
    <property type="entry name" value="DNA POLYMERASE III SUBUNIT DELTA"/>
    <property type="match status" value="1"/>
</dbReference>
<evidence type="ECO:0000256" key="3">
    <source>
        <dbReference type="ARBA" id="ARBA00022679"/>
    </source>
</evidence>
<keyword evidence="3 12" id="KW-0808">Transferase</keyword>
<dbReference type="NCBIfam" id="TIGR01128">
    <property type="entry name" value="holA"/>
    <property type="match status" value="1"/>
</dbReference>
<evidence type="ECO:0000256" key="4">
    <source>
        <dbReference type="ARBA" id="ARBA00022695"/>
    </source>
</evidence>
<dbReference type="InterPro" id="IPR027417">
    <property type="entry name" value="P-loop_NTPase"/>
</dbReference>
<dbReference type="GO" id="GO:0003887">
    <property type="term" value="F:DNA-directed DNA polymerase activity"/>
    <property type="evidence" value="ECO:0007669"/>
    <property type="project" value="UniProtKB-EC"/>
</dbReference>
<dbReference type="SUPFAM" id="SSF48019">
    <property type="entry name" value="post-AAA+ oligomerization domain-like"/>
    <property type="match status" value="1"/>
</dbReference>
<dbReference type="Pfam" id="PF06144">
    <property type="entry name" value="DNA_pol3_delta"/>
    <property type="match status" value="1"/>
</dbReference>
<protein>
    <recommendedName>
        <fullName evidence="2 9">DNA polymerase III subunit delta</fullName>
        <ecNumber evidence="1 9">2.7.7.7</ecNumber>
    </recommendedName>
</protein>
<evidence type="ECO:0000313" key="13">
    <source>
        <dbReference type="Proteomes" id="UP000838748"/>
    </source>
</evidence>
<dbReference type="InterPro" id="IPR005790">
    <property type="entry name" value="DNA_polIII_delta"/>
</dbReference>
<dbReference type="InterPro" id="IPR008921">
    <property type="entry name" value="DNA_pol3_clamp-load_cplx_C"/>
</dbReference>
<keyword evidence="5" id="KW-0235">DNA replication</keyword>
<feature type="domain" description="DNA polymerase III delta N-terminal" evidence="10">
    <location>
        <begin position="21"/>
        <end position="138"/>
    </location>
</feature>
<evidence type="ECO:0000256" key="6">
    <source>
        <dbReference type="ARBA" id="ARBA00022932"/>
    </source>
</evidence>
<evidence type="ECO:0000256" key="5">
    <source>
        <dbReference type="ARBA" id="ARBA00022705"/>
    </source>
</evidence>
<reference evidence="12" key="1">
    <citation type="submission" date="2021-11" db="EMBL/GenBank/DDBJ databases">
        <authorList>
            <person name="Rodrigo-Torres L."/>
            <person name="Arahal R. D."/>
            <person name="Lucena T."/>
        </authorList>
    </citation>
    <scope>NUCLEOTIDE SEQUENCE</scope>
    <source>
        <strain evidence="12">CECT 7928</strain>
    </source>
</reference>
<gene>
    <name evidence="12" type="primary">holA</name>
    <name evidence="12" type="ORF">VMF7928_01824</name>
</gene>
<dbReference type="EC" id="2.7.7.7" evidence="1 9"/>
<dbReference type="Gene3D" id="1.20.272.10">
    <property type="match status" value="1"/>
</dbReference>
<dbReference type="Gene3D" id="1.10.8.60">
    <property type="match status" value="1"/>
</dbReference>
<dbReference type="SUPFAM" id="SSF52540">
    <property type="entry name" value="P-loop containing nucleoside triphosphate hydrolases"/>
    <property type="match status" value="1"/>
</dbReference>
<evidence type="ECO:0000256" key="8">
    <source>
        <dbReference type="ARBA" id="ARBA00049244"/>
    </source>
</evidence>
<organism evidence="12 13">
    <name type="scientific">Vibrio marisflavi CECT 7928</name>
    <dbReference type="NCBI Taxonomy" id="634439"/>
    <lineage>
        <taxon>Bacteria</taxon>
        <taxon>Pseudomonadati</taxon>
        <taxon>Pseudomonadota</taxon>
        <taxon>Gammaproteobacteria</taxon>
        <taxon>Vibrionales</taxon>
        <taxon>Vibrionaceae</taxon>
        <taxon>Vibrio</taxon>
    </lineage>
</organism>
<dbReference type="Pfam" id="PF14840">
    <property type="entry name" value="DNA_pol3_delt_C"/>
    <property type="match status" value="1"/>
</dbReference>
<dbReference type="RefSeq" id="WP_237361151.1">
    <property type="nucleotide sequence ID" value="NZ_CAKLDM010000002.1"/>
</dbReference>
<dbReference type="PANTHER" id="PTHR34388">
    <property type="entry name" value="DNA POLYMERASE III SUBUNIT DELTA"/>
    <property type="match status" value="1"/>
</dbReference>
<dbReference type="Gene3D" id="3.40.50.300">
    <property type="entry name" value="P-loop containing nucleotide triphosphate hydrolases"/>
    <property type="match status" value="1"/>
</dbReference>
<dbReference type="EMBL" id="CAKLDM010000002">
    <property type="protein sequence ID" value="CAH0538994.1"/>
    <property type="molecule type" value="Genomic_DNA"/>
</dbReference>
<keyword evidence="4 12" id="KW-0548">Nucleotidyltransferase</keyword>
<dbReference type="Proteomes" id="UP000838748">
    <property type="component" value="Unassembled WGS sequence"/>
</dbReference>
<name>A0ABM9A356_9VIBR</name>
<evidence type="ECO:0000256" key="2">
    <source>
        <dbReference type="ARBA" id="ARBA00017703"/>
    </source>
</evidence>
<evidence type="ECO:0000259" key="10">
    <source>
        <dbReference type="Pfam" id="PF06144"/>
    </source>
</evidence>
<keyword evidence="6" id="KW-0239">DNA-directed DNA polymerase</keyword>
<comment type="caution">
    <text evidence="12">The sequence shown here is derived from an EMBL/GenBank/DDBJ whole genome shotgun (WGS) entry which is preliminary data.</text>
</comment>
<comment type="catalytic activity">
    <reaction evidence="8">
        <text>DNA(n) + a 2'-deoxyribonucleoside 5'-triphosphate = DNA(n+1) + diphosphate</text>
        <dbReference type="Rhea" id="RHEA:22508"/>
        <dbReference type="Rhea" id="RHEA-COMP:17339"/>
        <dbReference type="Rhea" id="RHEA-COMP:17340"/>
        <dbReference type="ChEBI" id="CHEBI:33019"/>
        <dbReference type="ChEBI" id="CHEBI:61560"/>
        <dbReference type="ChEBI" id="CHEBI:173112"/>
        <dbReference type="EC" id="2.7.7.7"/>
    </reaction>
</comment>
<proteinExistence type="inferred from homology"/>
<accession>A0ABM9A356</accession>
<feature type="domain" description="DNA polymerase III subunit delta C-terminal" evidence="11">
    <location>
        <begin position="214"/>
        <end position="332"/>
    </location>
</feature>
<dbReference type="InterPro" id="IPR032780">
    <property type="entry name" value="DNA_pol3_delt_C"/>
</dbReference>
<evidence type="ECO:0000259" key="11">
    <source>
        <dbReference type="Pfam" id="PF14840"/>
    </source>
</evidence>
<evidence type="ECO:0000256" key="7">
    <source>
        <dbReference type="ARBA" id="ARBA00034754"/>
    </source>
</evidence>